<organism evidence="1">
    <name type="scientific">bioreactor metagenome</name>
    <dbReference type="NCBI Taxonomy" id="1076179"/>
    <lineage>
        <taxon>unclassified sequences</taxon>
        <taxon>metagenomes</taxon>
        <taxon>ecological metagenomes</taxon>
    </lineage>
</organism>
<protein>
    <submittedName>
        <fullName evidence="1">Uncharacterized protein</fullName>
    </submittedName>
</protein>
<dbReference type="EMBL" id="VSSQ01095304">
    <property type="protein sequence ID" value="MPN39470.1"/>
    <property type="molecule type" value="Genomic_DNA"/>
</dbReference>
<gene>
    <name evidence="1" type="ORF">SDC9_186998</name>
</gene>
<sequence>MLPHIAQIRCRHDSRRDELLIRRPHHRQGNLSVVCRRRGVCIYILHGDGCGLMLWSGSVLAGYLLLEGLTIHHSGLEYVRPHLEEIIFEIAGQRHDIACYTSHLPLKLHPYSRAEATAHVSVLRTHAIPSAFVYAFNVNKCHVRMTSCARTEYSLIFLRNICPSSWT</sequence>
<accession>A0A645HL43</accession>
<evidence type="ECO:0000313" key="1">
    <source>
        <dbReference type="EMBL" id="MPN39470.1"/>
    </source>
</evidence>
<name>A0A645HL43_9ZZZZ</name>
<comment type="caution">
    <text evidence="1">The sequence shown here is derived from an EMBL/GenBank/DDBJ whole genome shotgun (WGS) entry which is preliminary data.</text>
</comment>
<reference evidence="1" key="1">
    <citation type="submission" date="2019-08" db="EMBL/GenBank/DDBJ databases">
        <authorList>
            <person name="Kucharzyk K."/>
            <person name="Murdoch R.W."/>
            <person name="Higgins S."/>
            <person name="Loffler F."/>
        </authorList>
    </citation>
    <scope>NUCLEOTIDE SEQUENCE</scope>
</reference>
<proteinExistence type="predicted"/>
<dbReference type="AlphaFoldDB" id="A0A645HL43"/>